<evidence type="ECO:0000256" key="2">
    <source>
        <dbReference type="ARBA" id="ARBA00023315"/>
    </source>
</evidence>
<dbReference type="AlphaFoldDB" id="A0A081PJ86"/>
<protein>
    <submittedName>
        <fullName evidence="4">Acetyltransferase</fullName>
    </submittedName>
</protein>
<dbReference type="RefSeq" id="WP_037439083.1">
    <property type="nucleotide sequence ID" value="NZ_JNFF01000030.1"/>
</dbReference>
<gene>
    <name evidence="4" type="ORF">N180_10445</name>
</gene>
<evidence type="ECO:0000259" key="3">
    <source>
        <dbReference type="PROSITE" id="PS51186"/>
    </source>
</evidence>
<evidence type="ECO:0000313" key="4">
    <source>
        <dbReference type="EMBL" id="KEQ30759.1"/>
    </source>
</evidence>
<dbReference type="eggNOG" id="COG0456">
    <property type="taxonomic scope" value="Bacteria"/>
</dbReference>
<sequence length="163" mass="18281">MTQITIRTIEPQDNEAIAAIIRSSLEEYGLNLPGTAYFDESLDYMYEAFREASSQYFIALDGDKIIGGVGVFPSAGLPPDTVELVKMYLLPEYRGQGLGKLLIRKCIGQAQNLGYRYIYLESLTELKTAVGVYEKLGFRLLDKPIGNTGHYSCTIWMLYEVEA</sequence>
<dbReference type="PROSITE" id="PS51186">
    <property type="entry name" value="GNAT"/>
    <property type="match status" value="1"/>
</dbReference>
<proteinExistence type="predicted"/>
<keyword evidence="1 4" id="KW-0808">Transferase</keyword>
<evidence type="ECO:0000256" key="1">
    <source>
        <dbReference type="ARBA" id="ARBA00022679"/>
    </source>
</evidence>
<dbReference type="InterPro" id="IPR050832">
    <property type="entry name" value="Bact_Acetyltransf"/>
</dbReference>
<dbReference type="Proteomes" id="UP000028007">
    <property type="component" value="Unassembled WGS sequence"/>
</dbReference>
<dbReference type="Gene3D" id="3.40.630.30">
    <property type="match status" value="1"/>
</dbReference>
<dbReference type="GO" id="GO:0016747">
    <property type="term" value="F:acyltransferase activity, transferring groups other than amino-acyl groups"/>
    <property type="evidence" value="ECO:0007669"/>
    <property type="project" value="InterPro"/>
</dbReference>
<keyword evidence="2" id="KW-0012">Acyltransferase</keyword>
<accession>A0A081PJ86</accession>
<dbReference type="SUPFAM" id="SSF55729">
    <property type="entry name" value="Acyl-CoA N-acyltransferases (Nat)"/>
    <property type="match status" value="1"/>
</dbReference>
<feature type="domain" description="N-acetyltransferase" evidence="3">
    <location>
        <begin position="4"/>
        <end position="162"/>
    </location>
</feature>
<reference evidence="4 5" key="1">
    <citation type="journal article" date="1992" name="Int. J. Syst. Bacteriol.">
        <title>Sphingobacterium antarcticus sp. nov. a Psychrotrophic Bacterium from the Soils of Schirmacher Oasis, Antarctica.</title>
        <authorList>
            <person name="Shivaji S."/>
            <person name="Ray M.K."/>
            <person name="Rao N.S."/>
            <person name="Saiserr L."/>
            <person name="Jagannadham M.V."/>
            <person name="Kumar G.S."/>
            <person name="Reddy G."/>
            <person name="Bhargava P.M."/>
        </authorList>
    </citation>
    <scope>NUCLEOTIDE SEQUENCE [LARGE SCALE GENOMIC DNA]</scope>
    <source>
        <strain evidence="4 5">4BY</strain>
    </source>
</reference>
<comment type="caution">
    <text evidence="4">The sequence shown here is derived from an EMBL/GenBank/DDBJ whole genome shotgun (WGS) entry which is preliminary data.</text>
</comment>
<dbReference type="InterPro" id="IPR000182">
    <property type="entry name" value="GNAT_dom"/>
</dbReference>
<organism evidence="4 5">
    <name type="scientific">Pedobacter antarcticus 4BY</name>
    <dbReference type="NCBI Taxonomy" id="1358423"/>
    <lineage>
        <taxon>Bacteria</taxon>
        <taxon>Pseudomonadati</taxon>
        <taxon>Bacteroidota</taxon>
        <taxon>Sphingobacteriia</taxon>
        <taxon>Sphingobacteriales</taxon>
        <taxon>Sphingobacteriaceae</taxon>
        <taxon>Pedobacter</taxon>
    </lineage>
</organism>
<keyword evidence="5" id="KW-1185">Reference proteome</keyword>
<dbReference type="OrthoDB" id="5419426at2"/>
<dbReference type="CDD" id="cd04301">
    <property type="entry name" value="NAT_SF"/>
    <property type="match status" value="1"/>
</dbReference>
<name>A0A081PJ86_9SPHI</name>
<dbReference type="Pfam" id="PF00583">
    <property type="entry name" value="Acetyltransf_1"/>
    <property type="match status" value="1"/>
</dbReference>
<dbReference type="EMBL" id="JNFF01000030">
    <property type="protein sequence ID" value="KEQ30759.1"/>
    <property type="molecule type" value="Genomic_DNA"/>
</dbReference>
<dbReference type="InterPro" id="IPR016181">
    <property type="entry name" value="Acyl_CoA_acyltransferase"/>
</dbReference>
<evidence type="ECO:0000313" key="5">
    <source>
        <dbReference type="Proteomes" id="UP000028007"/>
    </source>
</evidence>
<dbReference type="PANTHER" id="PTHR43877">
    <property type="entry name" value="AMINOALKYLPHOSPHONATE N-ACETYLTRANSFERASE-RELATED-RELATED"/>
    <property type="match status" value="1"/>
</dbReference>